<keyword evidence="2" id="KW-1185">Reference proteome</keyword>
<proteinExistence type="predicted"/>
<reference evidence="1 2" key="1">
    <citation type="submission" date="2019-03" db="EMBL/GenBank/DDBJ databases">
        <authorList>
            <consortium name="Pathogen Informatics"/>
        </authorList>
    </citation>
    <scope>NUCLEOTIDE SEQUENCE [LARGE SCALE GENOMIC DNA]</scope>
    <source>
        <strain evidence="1 2">NCTC12993</strain>
    </source>
</reference>
<evidence type="ECO:0000313" key="2">
    <source>
        <dbReference type="Proteomes" id="UP000401081"/>
    </source>
</evidence>
<dbReference type="Proteomes" id="UP000401081">
    <property type="component" value="Unassembled WGS sequence"/>
</dbReference>
<protein>
    <submittedName>
        <fullName evidence="1">Putative transporter</fullName>
    </submittedName>
</protein>
<evidence type="ECO:0000313" key="1">
    <source>
        <dbReference type="EMBL" id="VFS67362.1"/>
    </source>
</evidence>
<dbReference type="GO" id="GO:0006813">
    <property type="term" value="P:potassium ion transport"/>
    <property type="evidence" value="ECO:0007669"/>
    <property type="project" value="InterPro"/>
</dbReference>
<name>A0A485B4U4_KLUCR</name>
<accession>A0A485B4U4</accession>
<dbReference type="EMBL" id="CAADJD010000020">
    <property type="protein sequence ID" value="VFS67362.1"/>
    <property type="molecule type" value="Genomic_DNA"/>
</dbReference>
<dbReference type="SUPFAM" id="SSF116726">
    <property type="entry name" value="TrkA C-terminal domain-like"/>
    <property type="match status" value="1"/>
</dbReference>
<gene>
    <name evidence="1" type="ORF">NCTC12993_03691</name>
</gene>
<sequence length="50" mass="5749">METSLSTRGTDMKVERVVVTNEKVLGKKIRDLHYKQRYDVVISRLNRAGG</sequence>
<dbReference type="AlphaFoldDB" id="A0A485B4U4"/>
<organism evidence="1 2">
    <name type="scientific">Kluyvera cryocrescens</name>
    <name type="common">Kluyvera citrophila</name>
    <dbReference type="NCBI Taxonomy" id="580"/>
    <lineage>
        <taxon>Bacteria</taxon>
        <taxon>Pseudomonadati</taxon>
        <taxon>Pseudomonadota</taxon>
        <taxon>Gammaproteobacteria</taxon>
        <taxon>Enterobacterales</taxon>
        <taxon>Enterobacteriaceae</taxon>
        <taxon>Kluyvera</taxon>
    </lineage>
</organism>
<dbReference type="InterPro" id="IPR036721">
    <property type="entry name" value="RCK_C_sf"/>
</dbReference>